<proteinExistence type="predicted"/>
<evidence type="ECO:0000256" key="2">
    <source>
        <dbReference type="ARBA" id="ARBA00023125"/>
    </source>
</evidence>
<dbReference type="PANTHER" id="PTHR43537">
    <property type="entry name" value="TRANSCRIPTIONAL REGULATOR, GNTR FAMILY"/>
    <property type="match status" value="1"/>
</dbReference>
<dbReference type="InterPro" id="IPR036390">
    <property type="entry name" value="WH_DNA-bd_sf"/>
</dbReference>
<feature type="domain" description="HTH gntR-type" evidence="4">
    <location>
        <begin position="11"/>
        <end position="78"/>
    </location>
</feature>
<accession>A0A1S8YRL5</accession>
<dbReference type="InterPro" id="IPR011711">
    <property type="entry name" value="GntR_C"/>
</dbReference>
<keyword evidence="6" id="KW-1185">Reference proteome</keyword>
<keyword evidence="2" id="KW-0238">DNA-binding</keyword>
<dbReference type="InterPro" id="IPR000524">
    <property type="entry name" value="Tscrpt_reg_HTH_GntR"/>
</dbReference>
<dbReference type="EMBL" id="MRUL01000001">
    <property type="protein sequence ID" value="OON41779.1"/>
    <property type="molecule type" value="Genomic_DNA"/>
</dbReference>
<dbReference type="RefSeq" id="WP_176110167.1">
    <property type="nucleotide sequence ID" value="NZ_MRUL01000001.1"/>
</dbReference>
<sequence>MSIDGRPQIKQSLSFIAYEKIKTMILNMELEPGSSLTEMWLIEKLSMSRTPIREALYRLQQENFVTLTPRKGWYVSEISLRDIQELFEIREALEGISARNATSRLSDQQLDEMARFLASLEHALEEDEAAVEDPGDSLHDLIFSAADNQFINNIMTIYLDRLRMFHVLASSLPGRKRQSWREHQEILQAMIARDEEGAEQAMRRHIRSSMQSILQSMMKKSSSYQRDITLFPHGKP</sequence>
<dbReference type="GO" id="GO:0003677">
    <property type="term" value="F:DNA binding"/>
    <property type="evidence" value="ECO:0007669"/>
    <property type="project" value="UniProtKB-KW"/>
</dbReference>
<dbReference type="SUPFAM" id="SSF48008">
    <property type="entry name" value="GntR ligand-binding domain-like"/>
    <property type="match status" value="1"/>
</dbReference>
<dbReference type="Proteomes" id="UP000190667">
    <property type="component" value="Unassembled WGS sequence"/>
</dbReference>
<dbReference type="PANTHER" id="PTHR43537:SF24">
    <property type="entry name" value="GLUCONATE OPERON TRANSCRIPTIONAL REPRESSOR"/>
    <property type="match status" value="1"/>
</dbReference>
<dbReference type="PROSITE" id="PS50949">
    <property type="entry name" value="HTH_GNTR"/>
    <property type="match status" value="1"/>
</dbReference>
<dbReference type="CDD" id="cd07377">
    <property type="entry name" value="WHTH_GntR"/>
    <property type="match status" value="1"/>
</dbReference>
<dbReference type="SUPFAM" id="SSF46785">
    <property type="entry name" value="Winged helix' DNA-binding domain"/>
    <property type="match status" value="1"/>
</dbReference>
<dbReference type="InterPro" id="IPR036388">
    <property type="entry name" value="WH-like_DNA-bd_sf"/>
</dbReference>
<dbReference type="SMART" id="SM00345">
    <property type="entry name" value="HTH_GNTR"/>
    <property type="match status" value="1"/>
</dbReference>
<reference evidence="5 6" key="1">
    <citation type="submission" date="2016-12" db="EMBL/GenBank/DDBJ databases">
        <title>Izhakiella australiana sp. nov. of genus Izhakiella isolated from Australian desert.</title>
        <authorList>
            <person name="Ji M."/>
        </authorList>
    </citation>
    <scope>NUCLEOTIDE SEQUENCE [LARGE SCALE GENOMIC DNA]</scope>
    <source>
        <strain evidence="5 6">D4N98</strain>
    </source>
</reference>
<protein>
    <recommendedName>
        <fullName evidence="4">HTH gntR-type domain-containing protein</fullName>
    </recommendedName>
</protein>
<organism evidence="5 6">
    <name type="scientific">Izhakiella australiensis</name>
    <dbReference type="NCBI Taxonomy" id="1926881"/>
    <lineage>
        <taxon>Bacteria</taxon>
        <taxon>Pseudomonadati</taxon>
        <taxon>Pseudomonadota</taxon>
        <taxon>Gammaproteobacteria</taxon>
        <taxon>Enterobacterales</taxon>
        <taxon>Erwiniaceae</taxon>
        <taxon>Izhakiella</taxon>
    </lineage>
</organism>
<dbReference type="InterPro" id="IPR008920">
    <property type="entry name" value="TF_FadR/GntR_C"/>
</dbReference>
<comment type="caution">
    <text evidence="5">The sequence shown here is derived from an EMBL/GenBank/DDBJ whole genome shotgun (WGS) entry which is preliminary data.</text>
</comment>
<dbReference type="Pfam" id="PF07729">
    <property type="entry name" value="FCD"/>
    <property type="match status" value="1"/>
</dbReference>
<dbReference type="SMART" id="SM00895">
    <property type="entry name" value="FCD"/>
    <property type="match status" value="1"/>
</dbReference>
<dbReference type="Gene3D" id="1.20.120.530">
    <property type="entry name" value="GntR ligand-binding domain-like"/>
    <property type="match status" value="1"/>
</dbReference>
<keyword evidence="3" id="KW-0804">Transcription</keyword>
<evidence type="ECO:0000313" key="5">
    <source>
        <dbReference type="EMBL" id="OON41779.1"/>
    </source>
</evidence>
<dbReference type="GO" id="GO:0003700">
    <property type="term" value="F:DNA-binding transcription factor activity"/>
    <property type="evidence" value="ECO:0007669"/>
    <property type="project" value="InterPro"/>
</dbReference>
<keyword evidence="1" id="KW-0805">Transcription regulation</keyword>
<dbReference type="Gene3D" id="1.10.10.10">
    <property type="entry name" value="Winged helix-like DNA-binding domain superfamily/Winged helix DNA-binding domain"/>
    <property type="match status" value="1"/>
</dbReference>
<evidence type="ECO:0000256" key="1">
    <source>
        <dbReference type="ARBA" id="ARBA00023015"/>
    </source>
</evidence>
<gene>
    <name evidence="5" type="ORF">BTJ39_01045</name>
</gene>
<dbReference type="AlphaFoldDB" id="A0A1S8YRL5"/>
<name>A0A1S8YRL5_9GAMM</name>
<evidence type="ECO:0000256" key="3">
    <source>
        <dbReference type="ARBA" id="ARBA00023163"/>
    </source>
</evidence>
<dbReference type="STRING" id="1926881.BTJ39_01045"/>
<evidence type="ECO:0000313" key="6">
    <source>
        <dbReference type="Proteomes" id="UP000190667"/>
    </source>
</evidence>
<dbReference type="Pfam" id="PF00392">
    <property type="entry name" value="GntR"/>
    <property type="match status" value="1"/>
</dbReference>
<evidence type="ECO:0000259" key="4">
    <source>
        <dbReference type="PROSITE" id="PS50949"/>
    </source>
</evidence>